<dbReference type="RefSeq" id="XP_002420693.1">
    <property type="nucleotide sequence ID" value="XM_002420648.1"/>
</dbReference>
<proteinExistence type="predicted"/>
<accession>B9WHY1</accession>
<gene>
    <name evidence="2" type="ordered locus">Cd36_53980</name>
    <name evidence="3" type="ORF">CD36_53980</name>
</gene>
<dbReference type="KEGG" id="cdu:CD36_53980"/>
<dbReference type="Proteomes" id="UP000002605">
    <property type="component" value="Chromosome 5"/>
</dbReference>
<feature type="coiled-coil region" evidence="1">
    <location>
        <begin position="89"/>
        <end position="127"/>
    </location>
</feature>
<dbReference type="CGD" id="CAL0000168015">
    <property type="gene designation" value="Cd36_53980"/>
</dbReference>
<keyword evidence="1" id="KW-0175">Coiled coil</keyword>
<name>B9WHY1_CANDC</name>
<evidence type="ECO:0000313" key="3">
    <source>
        <dbReference type="EMBL" id="CAX41776.1"/>
    </source>
</evidence>
<dbReference type="EMBL" id="FM992692">
    <property type="protein sequence ID" value="CAX41776.1"/>
    <property type="molecule type" value="Genomic_DNA"/>
</dbReference>
<evidence type="ECO:0000256" key="1">
    <source>
        <dbReference type="SAM" id="Coils"/>
    </source>
</evidence>
<keyword evidence="4" id="KW-1185">Reference proteome</keyword>
<evidence type="ECO:0000313" key="4">
    <source>
        <dbReference type="Proteomes" id="UP000002605"/>
    </source>
</evidence>
<sequence length="531" mass="62063">MAYIPDNVSVISLSSDSSDEDDMDIMTVISGRKTEGITTYKSTRRSSRIHQMNTSNTIPNNTYPSKLSDSKKPFDIQIPSVFKYEANKIHKINTRNENIKQEINKEEKELKEKYEKLQQIKAKLVIELNDNGSDGLLRYDANENSSYIDSLIKQEINDMDKVRRNFYFLKNVEDVIFDFEGENFEYIPQSLLFLITADPIKAYNTSPIIKTDLRYFIMRALSTVLNPQHLISIIEMIKNVQGNVFTFDELIKFTNKFGGETKLLQNNKMSLKINMFNNHLRMQLLRLTLLFNCYLIGDNNDEQNLVGILKLFTYIVSDYNANKREYTTLEYFTVTVFTKLIKKYHKPDNNNEFVSQLFEYISGIEVVNYGNLQETDTTKSLELCFNFVRLLNVAFARNNDRNITDVIYKLNIMIILNGIPIFDRSVPELVNSLVSYIKLTEIDLKFCYKIKTLNFILNGQYMVNQTRDTLNQIKDDIVELKKIFYSSMEKLTTSTEGLDLVMMVQDVFHQLEYLNNLIESFQHEDLFYNDI</sequence>
<organism evidence="3 4">
    <name type="scientific">Candida dubliniensis (strain CD36 / ATCC MYA-646 / CBS 7987 / NCPF 3949 / NRRL Y-17841)</name>
    <name type="common">Yeast</name>
    <dbReference type="NCBI Taxonomy" id="573826"/>
    <lineage>
        <taxon>Eukaryota</taxon>
        <taxon>Fungi</taxon>
        <taxon>Dikarya</taxon>
        <taxon>Ascomycota</taxon>
        <taxon>Saccharomycotina</taxon>
        <taxon>Pichiomycetes</taxon>
        <taxon>Debaryomycetaceae</taxon>
        <taxon>Candida/Lodderomyces clade</taxon>
        <taxon>Candida</taxon>
    </lineage>
</organism>
<dbReference type="AlphaFoldDB" id="B9WHY1"/>
<evidence type="ECO:0000313" key="2">
    <source>
        <dbReference type="CGD" id="CAL0000168015"/>
    </source>
</evidence>
<dbReference type="HOGENOM" id="CLU_525789_0_0_1"/>
<dbReference type="eggNOG" id="ENOG502T5GA">
    <property type="taxonomic scope" value="Eukaryota"/>
</dbReference>
<dbReference type="OrthoDB" id="4082095at2759"/>
<dbReference type="VEuPathDB" id="FungiDB:CD36_53980"/>
<protein>
    <submittedName>
        <fullName evidence="3">Uncharacterized protein</fullName>
    </submittedName>
</protein>
<reference evidence="3 4" key="1">
    <citation type="journal article" date="2009" name="Genome Res.">
        <title>Comparative genomics of the fungal pathogens Candida dubliniensis and Candida albicans.</title>
        <authorList>
            <person name="Jackson A.P."/>
            <person name="Gamble J.A."/>
            <person name="Yeomans T."/>
            <person name="Moran G.P."/>
            <person name="Saunders D."/>
            <person name="Harris D."/>
            <person name="Aslett M."/>
            <person name="Barrell J.F."/>
            <person name="Butler G."/>
            <person name="Citiulo F."/>
            <person name="Coleman D.C."/>
            <person name="de Groot P.W.J."/>
            <person name="Goodwin T.J."/>
            <person name="Quail M.A."/>
            <person name="McQuillan J."/>
            <person name="Munro C.A."/>
            <person name="Pain A."/>
            <person name="Poulter R.T."/>
            <person name="Rajandream M.A."/>
            <person name="Renauld H."/>
            <person name="Spiering M.J."/>
            <person name="Tivey A."/>
            <person name="Gow N.A.R."/>
            <person name="Barrell B."/>
            <person name="Sullivan D.J."/>
            <person name="Berriman M."/>
        </authorList>
    </citation>
    <scope>NUCLEOTIDE SEQUENCE [LARGE SCALE GENOMIC DNA]</scope>
    <source>
        <strain evidence="4">CD36 / ATCC MYA-646 / CBS 7987 / NCPF 3949 / NRRL Y-17841</strain>
    </source>
</reference>
<dbReference type="GeneID" id="8048282"/>